<dbReference type="InterPro" id="IPR053197">
    <property type="entry name" value="F-box_SCFL_complex_component"/>
</dbReference>
<evidence type="ECO:0000259" key="1">
    <source>
        <dbReference type="PROSITE" id="PS50181"/>
    </source>
</evidence>
<dbReference type="EMBL" id="CAJGYO010000010">
    <property type="protein sequence ID" value="CAD6256775.1"/>
    <property type="molecule type" value="Genomic_DNA"/>
</dbReference>
<dbReference type="PANTHER" id="PTHR34223:SF11">
    <property type="entry name" value="F-BOX DOMAIN-CONTAINING PROTEIN"/>
    <property type="match status" value="1"/>
</dbReference>
<dbReference type="InterPro" id="IPR001810">
    <property type="entry name" value="F-box_dom"/>
</dbReference>
<reference evidence="2" key="1">
    <citation type="submission" date="2020-10" db="EMBL/GenBank/DDBJ databases">
        <authorList>
            <person name="Han B."/>
            <person name="Lu T."/>
            <person name="Zhao Q."/>
            <person name="Huang X."/>
            <person name="Zhao Y."/>
        </authorList>
    </citation>
    <scope>NUCLEOTIDE SEQUENCE</scope>
</reference>
<evidence type="ECO:0000313" key="3">
    <source>
        <dbReference type="Proteomes" id="UP000604825"/>
    </source>
</evidence>
<comment type="caution">
    <text evidence="2">The sequence shown here is derived from an EMBL/GenBank/DDBJ whole genome shotgun (WGS) entry which is preliminary data.</text>
</comment>
<dbReference type="PANTHER" id="PTHR34223">
    <property type="entry name" value="OS11G0201299 PROTEIN"/>
    <property type="match status" value="1"/>
</dbReference>
<dbReference type="SUPFAM" id="SSF52047">
    <property type="entry name" value="RNI-like"/>
    <property type="match status" value="1"/>
</dbReference>
<proteinExistence type="predicted"/>
<dbReference type="AlphaFoldDB" id="A0A811QIY8"/>
<gene>
    <name evidence="2" type="ORF">NCGR_LOCUS40274</name>
</gene>
<protein>
    <recommendedName>
        <fullName evidence="1">F-box domain-containing protein</fullName>
    </recommendedName>
</protein>
<sequence length="434" mass="49243">MNKKAAAARGADRISDLPDALLQHVLSLLPADQAVQTSVLARRWRHLWKVMPALRLVGPKTRFATAQDFDRFVNRLIAVRGHLPLVSCEVEAYLTWDDYAGEPEEPEPNLYFDSWIQYTLACKVQVLKVVGDAVGCESELIVPLISQHLVNLDVHHVCMEKDSVDFSSCPVLEELKMKECGLWVRSMSFPSLKRLFLTECNFPVDRRVSILAPGIVSLRLLQCGGKTPLLESMPLLETASIDLSRYECKDKCGGCTDESCEGCHGYPVGSYRSVLLNVLSNAINLELKDQPEVYMYKRDLECCPIFGRLKTLLLDMWCRHVDMHALVRFLQHTPILEKLTLQLRSDKNLLCAGRGERKHVRIGQSFSCAHLKEVSIECEEKLRVQDKVRQIVKILNRSGILKEQITFKKLPRPEVYRLVAVSPRAFDDNWSGGE</sequence>
<name>A0A811QIY8_9POAL</name>
<organism evidence="2 3">
    <name type="scientific">Miscanthus lutarioriparius</name>
    <dbReference type="NCBI Taxonomy" id="422564"/>
    <lineage>
        <taxon>Eukaryota</taxon>
        <taxon>Viridiplantae</taxon>
        <taxon>Streptophyta</taxon>
        <taxon>Embryophyta</taxon>
        <taxon>Tracheophyta</taxon>
        <taxon>Spermatophyta</taxon>
        <taxon>Magnoliopsida</taxon>
        <taxon>Liliopsida</taxon>
        <taxon>Poales</taxon>
        <taxon>Poaceae</taxon>
        <taxon>PACMAD clade</taxon>
        <taxon>Panicoideae</taxon>
        <taxon>Andropogonodae</taxon>
        <taxon>Andropogoneae</taxon>
        <taxon>Saccharinae</taxon>
        <taxon>Miscanthus</taxon>
    </lineage>
</organism>
<accession>A0A811QIY8</accession>
<feature type="domain" description="F-box" evidence="1">
    <location>
        <begin position="11"/>
        <end position="47"/>
    </location>
</feature>
<dbReference type="InterPro" id="IPR036047">
    <property type="entry name" value="F-box-like_dom_sf"/>
</dbReference>
<dbReference type="SUPFAM" id="SSF81383">
    <property type="entry name" value="F-box domain"/>
    <property type="match status" value="1"/>
</dbReference>
<dbReference type="CDD" id="cd22160">
    <property type="entry name" value="F-box_AtFBL13-like"/>
    <property type="match status" value="1"/>
</dbReference>
<dbReference type="Gene3D" id="1.20.1280.50">
    <property type="match status" value="1"/>
</dbReference>
<dbReference type="Proteomes" id="UP000604825">
    <property type="component" value="Unassembled WGS sequence"/>
</dbReference>
<dbReference type="PROSITE" id="PS50181">
    <property type="entry name" value="FBOX"/>
    <property type="match status" value="1"/>
</dbReference>
<evidence type="ECO:0000313" key="2">
    <source>
        <dbReference type="EMBL" id="CAD6256775.1"/>
    </source>
</evidence>
<keyword evidence="3" id="KW-1185">Reference proteome</keyword>
<dbReference type="InterPro" id="IPR053781">
    <property type="entry name" value="F-box_AtFBL13-like"/>
</dbReference>
<dbReference type="Pfam" id="PF00646">
    <property type="entry name" value="F-box"/>
    <property type="match status" value="1"/>
</dbReference>
<dbReference type="OrthoDB" id="683024at2759"/>